<name>A0A841DB96_PLAVE</name>
<dbReference type="SUPFAM" id="SSF53098">
    <property type="entry name" value="Ribonuclease H-like"/>
    <property type="match status" value="1"/>
</dbReference>
<evidence type="ECO:0000313" key="3">
    <source>
        <dbReference type="Proteomes" id="UP000562352"/>
    </source>
</evidence>
<feature type="region of interest" description="Disordered" evidence="1">
    <location>
        <begin position="68"/>
        <end position="97"/>
    </location>
</feature>
<sequence length="112" mass="11839">MRIELVTDALRAAATCGSLNGTIFHADHGAQYTSAEFATVCAEPGVRLFMGAAGFKRVTLQDVKRWPQRTRTAWPSSSGSPATTTAGGTPLSAASRPIDYEQQAIDEVLLAA</sequence>
<gene>
    <name evidence="2" type="ORF">FHS22_006713</name>
</gene>
<feature type="compositionally biased region" description="Low complexity" evidence="1">
    <location>
        <begin position="72"/>
        <end position="95"/>
    </location>
</feature>
<dbReference type="EMBL" id="JACHJJ010000032">
    <property type="protein sequence ID" value="MBB5967411.1"/>
    <property type="molecule type" value="Genomic_DNA"/>
</dbReference>
<accession>A0A841DB96</accession>
<organism evidence="2 3">
    <name type="scientific">Planomonospora venezuelensis</name>
    <dbReference type="NCBI Taxonomy" id="1999"/>
    <lineage>
        <taxon>Bacteria</taxon>
        <taxon>Bacillati</taxon>
        <taxon>Actinomycetota</taxon>
        <taxon>Actinomycetes</taxon>
        <taxon>Streptosporangiales</taxon>
        <taxon>Streptosporangiaceae</taxon>
        <taxon>Planomonospora</taxon>
    </lineage>
</organism>
<proteinExistence type="predicted"/>
<dbReference type="Proteomes" id="UP000562352">
    <property type="component" value="Unassembled WGS sequence"/>
</dbReference>
<keyword evidence="3" id="KW-1185">Reference proteome</keyword>
<protein>
    <submittedName>
        <fullName evidence="2">Transposase InsO family protein</fullName>
    </submittedName>
</protein>
<comment type="caution">
    <text evidence="2">The sequence shown here is derived from an EMBL/GenBank/DDBJ whole genome shotgun (WGS) entry which is preliminary data.</text>
</comment>
<evidence type="ECO:0000256" key="1">
    <source>
        <dbReference type="SAM" id="MobiDB-lite"/>
    </source>
</evidence>
<evidence type="ECO:0000313" key="2">
    <source>
        <dbReference type="EMBL" id="MBB5967411.1"/>
    </source>
</evidence>
<dbReference type="AlphaFoldDB" id="A0A841DB96"/>
<reference evidence="2 3" key="1">
    <citation type="submission" date="2020-08" db="EMBL/GenBank/DDBJ databases">
        <title>Genomic Encyclopedia of Type Strains, Phase III (KMG-III): the genomes of soil and plant-associated and newly described type strains.</title>
        <authorList>
            <person name="Whitman W."/>
        </authorList>
    </citation>
    <scope>NUCLEOTIDE SEQUENCE [LARGE SCALE GENOMIC DNA]</scope>
    <source>
        <strain evidence="2 3">CECT 3303</strain>
    </source>
</reference>
<dbReference type="InterPro" id="IPR012337">
    <property type="entry name" value="RNaseH-like_sf"/>
</dbReference>